<keyword evidence="8" id="KW-0769">Symport</keyword>
<keyword evidence="7 8" id="KW-0472">Membrane</keyword>
<evidence type="ECO:0000256" key="2">
    <source>
        <dbReference type="ARBA" id="ARBA00009261"/>
    </source>
</evidence>
<dbReference type="NCBIfam" id="TIGR00835">
    <property type="entry name" value="agcS"/>
    <property type="match status" value="1"/>
</dbReference>
<feature type="transmembrane region" description="Helical" evidence="8">
    <location>
        <begin position="202"/>
        <end position="222"/>
    </location>
</feature>
<evidence type="ECO:0000256" key="4">
    <source>
        <dbReference type="ARBA" id="ARBA00022475"/>
    </source>
</evidence>
<dbReference type="OrthoDB" id="9806926at2"/>
<dbReference type="PANTHER" id="PTHR30330:SF3">
    <property type="entry name" value="TRANSCRIPTIONAL REGULATOR, LRP FAMILY"/>
    <property type="match status" value="1"/>
</dbReference>
<protein>
    <submittedName>
        <fullName evidence="10">Alanine:cation symporter family protein</fullName>
    </submittedName>
</protein>
<feature type="transmembrane region" description="Helical" evidence="8">
    <location>
        <begin position="275"/>
        <end position="295"/>
    </location>
</feature>
<dbReference type="Pfam" id="PF01235">
    <property type="entry name" value="Na_Ala_symp"/>
    <property type="match status" value="1"/>
</dbReference>
<dbReference type="PRINTS" id="PR00175">
    <property type="entry name" value="NAALASMPORT"/>
</dbReference>
<comment type="caution">
    <text evidence="10">The sequence shown here is derived from an EMBL/GenBank/DDBJ whole genome shotgun (WGS) entry which is preliminary data.</text>
</comment>
<evidence type="ECO:0000256" key="8">
    <source>
        <dbReference type="RuleBase" id="RU363064"/>
    </source>
</evidence>
<dbReference type="Proteomes" id="UP000269041">
    <property type="component" value="Unassembled WGS sequence"/>
</dbReference>
<keyword evidence="3 8" id="KW-0813">Transport</keyword>
<feature type="transmembrane region" description="Helical" evidence="8">
    <location>
        <begin position="247"/>
        <end position="268"/>
    </location>
</feature>
<evidence type="ECO:0000256" key="3">
    <source>
        <dbReference type="ARBA" id="ARBA00022448"/>
    </source>
</evidence>
<proteinExistence type="inferred from homology"/>
<evidence type="ECO:0000256" key="7">
    <source>
        <dbReference type="ARBA" id="ARBA00023136"/>
    </source>
</evidence>
<dbReference type="GO" id="GO:0005886">
    <property type="term" value="C:plasma membrane"/>
    <property type="evidence" value="ECO:0007669"/>
    <property type="project" value="UniProtKB-SubCell"/>
</dbReference>
<name>A0A427U040_9VIBR</name>
<dbReference type="PANTHER" id="PTHR30330">
    <property type="entry name" value="AGSS FAMILY TRANSPORTER, SODIUM-ALANINE"/>
    <property type="match status" value="1"/>
</dbReference>
<evidence type="ECO:0000256" key="6">
    <source>
        <dbReference type="ARBA" id="ARBA00022989"/>
    </source>
</evidence>
<comment type="similarity">
    <text evidence="2 8">Belongs to the alanine or glycine:cation symporter (AGCS) (TC 2.A.25) family.</text>
</comment>
<feature type="transmembrane region" description="Helical" evidence="8">
    <location>
        <begin position="368"/>
        <end position="389"/>
    </location>
</feature>
<feature type="signal peptide" evidence="9">
    <location>
        <begin position="1"/>
        <end position="27"/>
    </location>
</feature>
<dbReference type="AlphaFoldDB" id="A0A427U040"/>
<gene>
    <name evidence="10" type="ORF">EJA03_15650</name>
</gene>
<keyword evidence="8" id="KW-0997">Cell inner membrane</keyword>
<reference evidence="10 11" key="1">
    <citation type="submission" date="2018-12" db="EMBL/GenBank/DDBJ databases">
        <title>Genomic taxonomy of the Vibrionaceae family.</title>
        <authorList>
            <person name="Gomez-Gil B."/>
            <person name="Enciso-Ibarra K."/>
        </authorList>
    </citation>
    <scope>NUCLEOTIDE SEQUENCE [LARGE SCALE GENOMIC DNA]</scope>
    <source>
        <strain evidence="10 11">CAIM 594</strain>
    </source>
</reference>
<feature type="transmembrane region" description="Helical" evidence="8">
    <location>
        <begin position="409"/>
        <end position="432"/>
    </location>
</feature>
<feature type="transmembrane region" description="Helical" evidence="8">
    <location>
        <begin position="453"/>
        <end position="471"/>
    </location>
</feature>
<dbReference type="RefSeq" id="WP_125322665.1">
    <property type="nucleotide sequence ID" value="NZ_AP024889.1"/>
</dbReference>
<feature type="transmembrane region" description="Helical" evidence="8">
    <location>
        <begin position="477"/>
        <end position="496"/>
    </location>
</feature>
<evidence type="ECO:0000313" key="10">
    <source>
        <dbReference type="EMBL" id="RSD30117.1"/>
    </source>
</evidence>
<evidence type="ECO:0000313" key="11">
    <source>
        <dbReference type="Proteomes" id="UP000269041"/>
    </source>
</evidence>
<keyword evidence="11" id="KW-1185">Reference proteome</keyword>
<accession>A0A427U040</accession>
<keyword evidence="9" id="KW-0732">Signal</keyword>
<keyword evidence="6 8" id="KW-1133">Transmembrane helix</keyword>
<keyword evidence="5 8" id="KW-0812">Transmembrane</keyword>
<feature type="transmembrane region" description="Helical" evidence="8">
    <location>
        <begin position="51"/>
        <end position="84"/>
    </location>
</feature>
<dbReference type="GO" id="GO:0005283">
    <property type="term" value="F:amino acid:sodium symporter activity"/>
    <property type="evidence" value="ECO:0007669"/>
    <property type="project" value="InterPro"/>
</dbReference>
<sequence length="546" mass="59321">MHVHPPNHGLRALFWLILSIFSFPSFATSTDQTPNFDQHVNSFISPIAEQLSAIVFFKISIFGYSVPIIVLWLSLAAVFFTFYLNFVNLRGLGTAFRLIRGDYTNPKAEGEISHFQAVATAISGTVGIGNIGGVAVAITIGGPGATFWLILAGFLSMSTKLVECTLGVKYRKVNPDGSISGGPMYYLEHYLKSRNYPTLGKCLGGFYALALVIGCLGIGNMFQSNQAYAQLLVVTGESQSFFADKGWLFGVIMAVLVALVILGGISSIAKVTAKLVPIMALLYVVSACVILTMSAEHLPDAIALIFSSAFTLESATGGAVGAIIVGFQRAVFSNEAGIGSSSIAHSAVQTDEPASEGLVSLFEPLIDTVFICTLSALVVISTAYPTGLIHGELVGIELTSAVFAHHIHWAPYPLAIAALLFAFSTTIAWSYYGLKGWTYLFGEKKSTKLLFKLMFCSFVALGSMIHLDAVLQFSDALVFLIAVPNVLGLYLFAPLVKREVEDYLNRIKLGEIVNYRHLNENHEAYPSYKRFWIRLTSRSQYRSEQT</sequence>
<comment type="subcellular location">
    <subcellularLocation>
        <location evidence="8">Cell inner membrane</location>
        <topology evidence="8">Multi-pass membrane protein</topology>
    </subcellularLocation>
    <subcellularLocation>
        <location evidence="1">Cell membrane</location>
        <topology evidence="1">Multi-pass membrane protein</topology>
    </subcellularLocation>
</comment>
<dbReference type="EMBL" id="RSFA01000083">
    <property type="protein sequence ID" value="RSD30117.1"/>
    <property type="molecule type" value="Genomic_DNA"/>
</dbReference>
<dbReference type="InterPro" id="IPR001463">
    <property type="entry name" value="Na/Ala_symport"/>
</dbReference>
<evidence type="ECO:0000256" key="5">
    <source>
        <dbReference type="ARBA" id="ARBA00022692"/>
    </source>
</evidence>
<feature type="chain" id="PRO_5019244881" evidence="9">
    <location>
        <begin position="28"/>
        <end position="546"/>
    </location>
</feature>
<feature type="transmembrane region" description="Helical" evidence="8">
    <location>
        <begin position="301"/>
        <end position="327"/>
    </location>
</feature>
<dbReference type="Gene3D" id="1.20.1740.10">
    <property type="entry name" value="Amino acid/polyamine transporter I"/>
    <property type="match status" value="1"/>
</dbReference>
<evidence type="ECO:0000256" key="1">
    <source>
        <dbReference type="ARBA" id="ARBA00004651"/>
    </source>
</evidence>
<keyword evidence="4" id="KW-1003">Cell membrane</keyword>
<organism evidence="10 11">
    <name type="scientific">Vibrio pectenicida</name>
    <dbReference type="NCBI Taxonomy" id="62763"/>
    <lineage>
        <taxon>Bacteria</taxon>
        <taxon>Pseudomonadati</taxon>
        <taxon>Pseudomonadota</taxon>
        <taxon>Gammaproteobacteria</taxon>
        <taxon>Vibrionales</taxon>
        <taxon>Vibrionaceae</taxon>
        <taxon>Vibrio</taxon>
    </lineage>
</organism>
<evidence type="ECO:0000256" key="9">
    <source>
        <dbReference type="SAM" id="SignalP"/>
    </source>
</evidence>